<evidence type="ECO:0000313" key="7">
    <source>
        <dbReference type="EMBL" id="CAE0507415.1"/>
    </source>
</evidence>
<comment type="similarity">
    <text evidence="1">Belongs to the chloroplast-specific ribosomal protein cS23 family.</text>
</comment>
<accession>A0A7S3RAB5</accession>
<evidence type="ECO:0000256" key="3">
    <source>
        <dbReference type="ARBA" id="ARBA00022980"/>
    </source>
</evidence>
<evidence type="ECO:0000256" key="5">
    <source>
        <dbReference type="ARBA" id="ARBA00035379"/>
    </source>
</evidence>
<feature type="compositionally biased region" description="Polar residues" evidence="6">
    <location>
        <begin position="1"/>
        <end position="11"/>
    </location>
</feature>
<dbReference type="GO" id="GO:0006412">
    <property type="term" value="P:translation"/>
    <property type="evidence" value="ECO:0007669"/>
    <property type="project" value="InterPro"/>
</dbReference>
<evidence type="ECO:0000256" key="1">
    <source>
        <dbReference type="ARBA" id="ARBA00008561"/>
    </source>
</evidence>
<keyword evidence="4" id="KW-0687">Ribonucleoprotein</keyword>
<dbReference type="PANTHER" id="PTHR35108:SF1">
    <property type="entry name" value="OS04G0461100 PROTEIN"/>
    <property type="match status" value="1"/>
</dbReference>
<dbReference type="Gene3D" id="3.30.390.140">
    <property type="match status" value="1"/>
</dbReference>
<sequence>MLLSRRLSSSVGKVGAARPPVPAKCVSGRRGAKLATRAAEPAMVGTMESTDTMEEDEMDVGVVLDDEAKEAIRVAENVMRTYSMEQALESEFEPSLQESLAARLSKRIDAEGTIDPVLGQTLTAVSDNEGTEVVEEDWQGATGYSKFDDEEMYAVSPQDQQASVQYKLTRQELANLVPQNWSETNVDWFTSSAEERIALPEYRLTFLWQEKNIAVAVDQVYSRGQTSPLTEYFVWPRKDAWEDLKRALESRKWMAEKDNVLLLNRLTEVINFWQDGEQKHSIEEARAYFPDCVFA</sequence>
<reference evidence="7" key="1">
    <citation type="submission" date="2021-01" db="EMBL/GenBank/DDBJ databases">
        <authorList>
            <person name="Corre E."/>
            <person name="Pelletier E."/>
            <person name="Niang G."/>
            <person name="Scheremetjew M."/>
            <person name="Finn R."/>
            <person name="Kale V."/>
            <person name="Holt S."/>
            <person name="Cochrane G."/>
            <person name="Meng A."/>
            <person name="Brown T."/>
            <person name="Cohen L."/>
        </authorList>
    </citation>
    <scope>NUCLEOTIDE SEQUENCE</scope>
    <source>
        <strain evidence="7">CCMP1320</strain>
    </source>
</reference>
<feature type="region of interest" description="Disordered" evidence="6">
    <location>
        <begin position="1"/>
        <end position="22"/>
    </location>
</feature>
<organism evidence="7">
    <name type="scientific">Dunaliella tertiolecta</name>
    <name type="common">Green alga</name>
    <dbReference type="NCBI Taxonomy" id="3047"/>
    <lineage>
        <taxon>Eukaryota</taxon>
        <taxon>Viridiplantae</taxon>
        <taxon>Chlorophyta</taxon>
        <taxon>core chlorophytes</taxon>
        <taxon>Chlorophyceae</taxon>
        <taxon>CS clade</taxon>
        <taxon>Chlamydomonadales</taxon>
        <taxon>Dunaliellaceae</taxon>
        <taxon>Dunaliella</taxon>
    </lineage>
</organism>
<dbReference type="EMBL" id="HBIP01037174">
    <property type="protein sequence ID" value="CAE0507415.1"/>
    <property type="molecule type" value="Transcribed_RNA"/>
</dbReference>
<dbReference type="AlphaFoldDB" id="A0A7S3RAB5"/>
<evidence type="ECO:0000256" key="6">
    <source>
        <dbReference type="SAM" id="MobiDB-lite"/>
    </source>
</evidence>
<dbReference type="PANTHER" id="PTHR35108">
    <property type="entry name" value="30S RIBOSOMAL PROTEIN 3, CHLOROPLASTIC"/>
    <property type="match status" value="1"/>
</dbReference>
<protein>
    <recommendedName>
        <fullName evidence="5">30S ribosomal protein 3, chloroplastic</fullName>
    </recommendedName>
</protein>
<name>A0A7S3RAB5_DUNTE</name>
<dbReference type="InterPro" id="IPR006924">
    <property type="entry name" value="Ribosomal_cS23-like"/>
</dbReference>
<gene>
    <name evidence="7" type="ORF">DTER00134_LOCUS22492</name>
</gene>
<keyword evidence="3" id="KW-0689">Ribosomal protein</keyword>
<dbReference type="Pfam" id="PF04839">
    <property type="entry name" value="PSRP-3_Ycf65"/>
    <property type="match status" value="1"/>
</dbReference>
<dbReference type="GO" id="GO:0005840">
    <property type="term" value="C:ribosome"/>
    <property type="evidence" value="ECO:0007669"/>
    <property type="project" value="UniProtKB-KW"/>
</dbReference>
<evidence type="ECO:0000256" key="2">
    <source>
        <dbReference type="ARBA" id="ARBA00011458"/>
    </source>
</evidence>
<proteinExistence type="inferred from homology"/>
<evidence type="ECO:0000256" key="4">
    <source>
        <dbReference type="ARBA" id="ARBA00023274"/>
    </source>
</evidence>
<dbReference type="GO" id="GO:0003735">
    <property type="term" value="F:structural constituent of ribosome"/>
    <property type="evidence" value="ECO:0007669"/>
    <property type="project" value="InterPro"/>
</dbReference>
<dbReference type="GO" id="GO:1990904">
    <property type="term" value="C:ribonucleoprotein complex"/>
    <property type="evidence" value="ECO:0007669"/>
    <property type="project" value="UniProtKB-KW"/>
</dbReference>
<dbReference type="InterPro" id="IPR038447">
    <property type="entry name" value="PSRP-3/Ycf65_sf"/>
</dbReference>
<comment type="subunit">
    <text evidence="2">Part of the 30S ribosomal subunit.</text>
</comment>